<dbReference type="Proteomes" id="UP000295292">
    <property type="component" value="Unassembled WGS sequence"/>
</dbReference>
<comment type="catalytic activity">
    <reaction evidence="4">
        <text>O-phospho-L-tyrosyl-[protein] + H2O = L-tyrosyl-[protein] + phosphate</text>
        <dbReference type="Rhea" id="RHEA:10684"/>
        <dbReference type="Rhea" id="RHEA-COMP:10136"/>
        <dbReference type="Rhea" id="RHEA-COMP:20101"/>
        <dbReference type="ChEBI" id="CHEBI:15377"/>
        <dbReference type="ChEBI" id="CHEBI:43474"/>
        <dbReference type="ChEBI" id="CHEBI:46858"/>
        <dbReference type="ChEBI" id="CHEBI:61978"/>
        <dbReference type="EC" id="3.1.3.48"/>
    </reaction>
</comment>
<comment type="similarity">
    <text evidence="1">Belongs to the metallo-dependent hydrolases superfamily. CpsB/CapC family.</text>
</comment>
<name>A0A4R6WP52_9SPHI</name>
<dbReference type="InterPro" id="IPR016667">
    <property type="entry name" value="Caps_polysacc_synth_CpsB/CapC"/>
</dbReference>
<organism evidence="5 6">
    <name type="scientific">Sphingobacterium yanglingense</name>
    <dbReference type="NCBI Taxonomy" id="1437280"/>
    <lineage>
        <taxon>Bacteria</taxon>
        <taxon>Pseudomonadati</taxon>
        <taxon>Bacteroidota</taxon>
        <taxon>Sphingobacteriia</taxon>
        <taxon>Sphingobacteriales</taxon>
        <taxon>Sphingobacteriaceae</taxon>
        <taxon>Sphingobacterium</taxon>
    </lineage>
</organism>
<dbReference type="PANTHER" id="PTHR39181">
    <property type="entry name" value="TYROSINE-PROTEIN PHOSPHATASE YWQE"/>
    <property type="match status" value="1"/>
</dbReference>
<dbReference type="InterPro" id="IPR016195">
    <property type="entry name" value="Pol/histidinol_Pase-like"/>
</dbReference>
<evidence type="ECO:0000256" key="2">
    <source>
        <dbReference type="ARBA" id="ARBA00013064"/>
    </source>
</evidence>
<keyword evidence="6" id="KW-1185">Reference proteome</keyword>
<dbReference type="Gene3D" id="3.20.20.140">
    <property type="entry name" value="Metal-dependent hydrolases"/>
    <property type="match status" value="1"/>
</dbReference>
<comment type="caution">
    <text evidence="5">The sequence shown here is derived from an EMBL/GenBank/DDBJ whole genome shotgun (WGS) entry which is preliminary data.</text>
</comment>
<sequence length="249" mass="28185">MSLWDKIFKKDKEKVKGKLAWLGCDMHNHVLPGIDDGAKTIADSLVLIQGLKDLGIDRCIATPHIITGLYDNTAEDIAAASNKLIKELGGRGIEFSIGHSAEYMIDDGFLNILDHNRLCALPNKYVLIEMSYLAESNMLLEVIYRLQSEGYFPVLAHPERYNYYHQDFNQYKLIKEMGCLLQLNVLAISGYYGSQVKLAASRLIKEGMYDFVGTDMHHERHLHAIKGVVDRYDIEALLKHNPIKNATAF</sequence>
<dbReference type="SUPFAM" id="SSF89550">
    <property type="entry name" value="PHP domain-like"/>
    <property type="match status" value="1"/>
</dbReference>
<gene>
    <name evidence="5" type="ORF">CLV99_1981</name>
</gene>
<evidence type="ECO:0000256" key="4">
    <source>
        <dbReference type="ARBA" id="ARBA00051722"/>
    </source>
</evidence>
<evidence type="ECO:0000256" key="1">
    <source>
        <dbReference type="ARBA" id="ARBA00005750"/>
    </source>
</evidence>
<keyword evidence="3" id="KW-0378">Hydrolase</keyword>
<dbReference type="EMBL" id="SNYV01000013">
    <property type="protein sequence ID" value="TDQ78005.1"/>
    <property type="molecule type" value="Genomic_DNA"/>
</dbReference>
<reference evidence="5 6" key="1">
    <citation type="submission" date="2019-03" db="EMBL/GenBank/DDBJ databases">
        <title>Genomic Encyclopedia of Archaeal and Bacterial Type Strains, Phase II (KMG-II): from individual species to whole genera.</title>
        <authorList>
            <person name="Goeker M."/>
        </authorList>
    </citation>
    <scope>NUCLEOTIDE SEQUENCE [LARGE SCALE GENOMIC DNA]</scope>
    <source>
        <strain evidence="5 6">DSM 28353</strain>
    </source>
</reference>
<dbReference type="RefSeq" id="WP_133584268.1">
    <property type="nucleotide sequence ID" value="NZ_SNYV01000013.1"/>
</dbReference>
<dbReference type="EC" id="3.1.3.48" evidence="2"/>
<evidence type="ECO:0000313" key="6">
    <source>
        <dbReference type="Proteomes" id="UP000295292"/>
    </source>
</evidence>
<dbReference type="OrthoDB" id="9788539at2"/>
<evidence type="ECO:0000256" key="3">
    <source>
        <dbReference type="ARBA" id="ARBA00022801"/>
    </source>
</evidence>
<protein>
    <recommendedName>
        <fullName evidence="2">protein-tyrosine-phosphatase</fullName>
        <ecNumber evidence="2">3.1.3.48</ecNumber>
    </recommendedName>
</protein>
<dbReference type="AlphaFoldDB" id="A0A4R6WP52"/>
<dbReference type="GO" id="GO:0030145">
    <property type="term" value="F:manganese ion binding"/>
    <property type="evidence" value="ECO:0007669"/>
    <property type="project" value="InterPro"/>
</dbReference>
<proteinExistence type="inferred from homology"/>
<dbReference type="GO" id="GO:0004725">
    <property type="term" value="F:protein tyrosine phosphatase activity"/>
    <property type="evidence" value="ECO:0007669"/>
    <property type="project" value="UniProtKB-EC"/>
</dbReference>
<dbReference type="Pfam" id="PF19567">
    <property type="entry name" value="CpsB_CapC"/>
    <property type="match status" value="1"/>
</dbReference>
<accession>A0A4R6WP52</accession>
<dbReference type="PANTHER" id="PTHR39181:SF1">
    <property type="entry name" value="TYROSINE-PROTEIN PHOSPHATASE YWQE"/>
    <property type="match status" value="1"/>
</dbReference>
<evidence type="ECO:0000313" key="5">
    <source>
        <dbReference type="EMBL" id="TDQ78005.1"/>
    </source>
</evidence>